<dbReference type="AlphaFoldDB" id="G7JRG5"/>
<dbReference type="InterPro" id="IPR037231">
    <property type="entry name" value="NAP-like_sf"/>
</dbReference>
<dbReference type="HOGENOM" id="CLU_2213827_0_0_1"/>
<keyword evidence="1" id="KW-1133">Transmembrane helix</keyword>
<sequence length="107" mass="12415">MATASTQRIITSLNLPQRDFFVSTVNPDEANKKEIDVETTTKIDFNMHRFELSKDNKDEKKKNIIFFLLYVFLGNLSLSDLLMEDDQEAYKSLESVQLQYIDDTISV</sequence>
<evidence type="ECO:0000313" key="4">
    <source>
        <dbReference type="Proteomes" id="UP000002051"/>
    </source>
</evidence>
<dbReference type="SUPFAM" id="SSF143113">
    <property type="entry name" value="NAP-like"/>
    <property type="match status" value="1"/>
</dbReference>
<dbReference type="EnsemblPlants" id="AES88687">
    <property type="protein sequence ID" value="AES88687"/>
    <property type="gene ID" value="MTR_4g060920"/>
</dbReference>
<proteinExistence type="predicted"/>
<reference evidence="2 4" key="1">
    <citation type="journal article" date="2011" name="Nature">
        <title>The Medicago genome provides insight into the evolution of rhizobial symbioses.</title>
        <authorList>
            <person name="Young N.D."/>
            <person name="Debelle F."/>
            <person name="Oldroyd G.E."/>
            <person name="Geurts R."/>
            <person name="Cannon S.B."/>
            <person name="Udvardi M.K."/>
            <person name="Benedito V.A."/>
            <person name="Mayer K.F."/>
            <person name="Gouzy J."/>
            <person name="Schoof H."/>
            <person name="Van de Peer Y."/>
            <person name="Proost S."/>
            <person name="Cook D.R."/>
            <person name="Meyers B.C."/>
            <person name="Spannagl M."/>
            <person name="Cheung F."/>
            <person name="De Mita S."/>
            <person name="Krishnakumar V."/>
            <person name="Gundlach H."/>
            <person name="Zhou S."/>
            <person name="Mudge J."/>
            <person name="Bharti A.K."/>
            <person name="Murray J.D."/>
            <person name="Naoumkina M.A."/>
            <person name="Rosen B."/>
            <person name="Silverstein K.A."/>
            <person name="Tang H."/>
            <person name="Rombauts S."/>
            <person name="Zhao P.X."/>
            <person name="Zhou P."/>
            <person name="Barbe V."/>
            <person name="Bardou P."/>
            <person name="Bechner M."/>
            <person name="Bellec A."/>
            <person name="Berger A."/>
            <person name="Berges H."/>
            <person name="Bidwell S."/>
            <person name="Bisseling T."/>
            <person name="Choisne N."/>
            <person name="Couloux A."/>
            <person name="Denny R."/>
            <person name="Deshpande S."/>
            <person name="Dai X."/>
            <person name="Doyle J.J."/>
            <person name="Dudez A.M."/>
            <person name="Farmer A.D."/>
            <person name="Fouteau S."/>
            <person name="Franken C."/>
            <person name="Gibelin C."/>
            <person name="Gish J."/>
            <person name="Goldstein S."/>
            <person name="Gonzalez A.J."/>
            <person name="Green P.J."/>
            <person name="Hallab A."/>
            <person name="Hartog M."/>
            <person name="Hua A."/>
            <person name="Humphray S.J."/>
            <person name="Jeong D.H."/>
            <person name="Jing Y."/>
            <person name="Jocker A."/>
            <person name="Kenton S.M."/>
            <person name="Kim D.J."/>
            <person name="Klee K."/>
            <person name="Lai H."/>
            <person name="Lang C."/>
            <person name="Lin S."/>
            <person name="Macmil S.L."/>
            <person name="Magdelenat G."/>
            <person name="Matthews L."/>
            <person name="McCorrison J."/>
            <person name="Monaghan E.L."/>
            <person name="Mun J.H."/>
            <person name="Najar F.Z."/>
            <person name="Nicholson C."/>
            <person name="Noirot C."/>
            <person name="O'Bleness M."/>
            <person name="Paule C.R."/>
            <person name="Poulain J."/>
            <person name="Prion F."/>
            <person name="Qin B."/>
            <person name="Qu C."/>
            <person name="Retzel E.F."/>
            <person name="Riddle C."/>
            <person name="Sallet E."/>
            <person name="Samain S."/>
            <person name="Samson N."/>
            <person name="Sanders I."/>
            <person name="Saurat O."/>
            <person name="Scarpelli C."/>
            <person name="Schiex T."/>
            <person name="Segurens B."/>
            <person name="Severin A.J."/>
            <person name="Sherrier D.J."/>
            <person name="Shi R."/>
            <person name="Sims S."/>
            <person name="Singer S.R."/>
            <person name="Sinharoy S."/>
            <person name="Sterck L."/>
            <person name="Viollet A."/>
            <person name="Wang B.B."/>
            <person name="Wang K."/>
            <person name="Wang M."/>
            <person name="Wang X."/>
            <person name="Warfsmann J."/>
            <person name="Weissenbach J."/>
            <person name="White D.D."/>
            <person name="White J.D."/>
            <person name="Wiley G.B."/>
            <person name="Wincker P."/>
            <person name="Xing Y."/>
            <person name="Yang L."/>
            <person name="Yao Z."/>
            <person name="Ying F."/>
            <person name="Zhai J."/>
            <person name="Zhou L."/>
            <person name="Zuber A."/>
            <person name="Denarie J."/>
            <person name="Dixon R.A."/>
            <person name="May G.D."/>
            <person name="Schwartz D.C."/>
            <person name="Rogers J."/>
            <person name="Quetier F."/>
            <person name="Town C.D."/>
            <person name="Roe B.A."/>
        </authorList>
    </citation>
    <scope>NUCLEOTIDE SEQUENCE [LARGE SCALE GENOMIC DNA]</scope>
    <source>
        <strain evidence="2">A17</strain>
        <strain evidence="3 4">cv. Jemalong A17</strain>
    </source>
</reference>
<evidence type="ECO:0000313" key="3">
    <source>
        <dbReference type="EnsemblPlants" id="AES88687"/>
    </source>
</evidence>
<dbReference type="Proteomes" id="UP000002051">
    <property type="component" value="Chromosome 4"/>
</dbReference>
<keyword evidence="1 2" id="KW-0812">Transmembrane</keyword>
<evidence type="ECO:0000256" key="1">
    <source>
        <dbReference type="SAM" id="Phobius"/>
    </source>
</evidence>
<reference evidence="2 4" key="2">
    <citation type="journal article" date="2014" name="BMC Genomics">
        <title>An improved genome release (version Mt4.0) for the model legume Medicago truncatula.</title>
        <authorList>
            <person name="Tang H."/>
            <person name="Krishnakumar V."/>
            <person name="Bidwell S."/>
            <person name="Rosen B."/>
            <person name="Chan A."/>
            <person name="Zhou S."/>
            <person name="Gentzbittel L."/>
            <person name="Childs K.L."/>
            <person name="Yandell M."/>
            <person name="Gundlach H."/>
            <person name="Mayer K.F."/>
            <person name="Schwartz D.C."/>
            <person name="Town C.D."/>
        </authorList>
    </citation>
    <scope>GENOME REANNOTATION</scope>
    <source>
        <strain evidence="3 4">cv. Jemalong A17</strain>
    </source>
</reference>
<organism evidence="2 4">
    <name type="scientific">Medicago truncatula</name>
    <name type="common">Barrel medic</name>
    <name type="synonym">Medicago tribuloides</name>
    <dbReference type="NCBI Taxonomy" id="3880"/>
    <lineage>
        <taxon>Eukaryota</taxon>
        <taxon>Viridiplantae</taxon>
        <taxon>Streptophyta</taxon>
        <taxon>Embryophyta</taxon>
        <taxon>Tracheophyta</taxon>
        <taxon>Spermatophyta</taxon>
        <taxon>Magnoliopsida</taxon>
        <taxon>eudicotyledons</taxon>
        <taxon>Gunneridae</taxon>
        <taxon>Pentapetalae</taxon>
        <taxon>rosids</taxon>
        <taxon>fabids</taxon>
        <taxon>Fabales</taxon>
        <taxon>Fabaceae</taxon>
        <taxon>Papilionoideae</taxon>
        <taxon>50 kb inversion clade</taxon>
        <taxon>NPAAA clade</taxon>
        <taxon>Hologalegina</taxon>
        <taxon>IRL clade</taxon>
        <taxon>Trifolieae</taxon>
        <taxon>Medicago</taxon>
    </lineage>
</organism>
<accession>G7JRG5</accession>
<keyword evidence="4" id="KW-1185">Reference proteome</keyword>
<reference evidence="3" key="3">
    <citation type="submission" date="2015-04" db="UniProtKB">
        <authorList>
            <consortium name="EnsemblPlants"/>
        </authorList>
    </citation>
    <scope>IDENTIFICATION</scope>
    <source>
        <strain evidence="3">cv. Jemalong A17</strain>
    </source>
</reference>
<dbReference type="EMBL" id="CM001220">
    <property type="protein sequence ID" value="AES88687.1"/>
    <property type="molecule type" value="Genomic_DNA"/>
</dbReference>
<dbReference type="PaxDb" id="3880-AES88687"/>
<gene>
    <name evidence="2" type="ordered locus">MTR_4g060920</name>
</gene>
<protein>
    <submittedName>
        <fullName evidence="2">Transmembrane protein, putative</fullName>
    </submittedName>
</protein>
<evidence type="ECO:0000313" key="2">
    <source>
        <dbReference type="EMBL" id="AES88687.1"/>
    </source>
</evidence>
<keyword evidence="1" id="KW-0472">Membrane</keyword>
<name>G7JRG5_MEDTR</name>
<feature type="transmembrane region" description="Helical" evidence="1">
    <location>
        <begin position="64"/>
        <end position="83"/>
    </location>
</feature>